<protein>
    <submittedName>
        <fullName evidence="1">Uncharacterized protein</fullName>
    </submittedName>
</protein>
<name>X1CJ64_9ZZZZ</name>
<accession>X1CJ64</accession>
<organism evidence="1">
    <name type="scientific">marine sediment metagenome</name>
    <dbReference type="NCBI Taxonomy" id="412755"/>
    <lineage>
        <taxon>unclassified sequences</taxon>
        <taxon>metagenomes</taxon>
        <taxon>ecological metagenomes</taxon>
    </lineage>
</organism>
<reference evidence="1" key="1">
    <citation type="journal article" date="2014" name="Front. Microbiol.">
        <title>High frequency of phylogenetically diverse reductive dehalogenase-homologous genes in deep subseafloor sedimentary metagenomes.</title>
        <authorList>
            <person name="Kawai M."/>
            <person name="Futagami T."/>
            <person name="Toyoda A."/>
            <person name="Takaki Y."/>
            <person name="Nishi S."/>
            <person name="Hori S."/>
            <person name="Arai W."/>
            <person name="Tsubouchi T."/>
            <person name="Morono Y."/>
            <person name="Uchiyama I."/>
            <person name="Ito T."/>
            <person name="Fujiyama A."/>
            <person name="Inagaki F."/>
            <person name="Takami H."/>
        </authorList>
    </citation>
    <scope>NUCLEOTIDE SEQUENCE</scope>
    <source>
        <strain evidence="1">Expedition CK06-06</strain>
    </source>
</reference>
<evidence type="ECO:0000313" key="1">
    <source>
        <dbReference type="EMBL" id="GAG96283.1"/>
    </source>
</evidence>
<dbReference type="EMBL" id="BART01023749">
    <property type="protein sequence ID" value="GAG96283.1"/>
    <property type="molecule type" value="Genomic_DNA"/>
</dbReference>
<gene>
    <name evidence="1" type="ORF">S01H4_43111</name>
</gene>
<proteinExistence type="predicted"/>
<comment type="caution">
    <text evidence="1">The sequence shown here is derived from an EMBL/GenBank/DDBJ whole genome shotgun (WGS) entry which is preliminary data.</text>
</comment>
<feature type="non-terminal residue" evidence="1">
    <location>
        <position position="1"/>
    </location>
</feature>
<sequence>CVYAKLSPPVRKEAMKSVIKFVSTGIGILSLAKLAGADVETDPTSADFGKIRIGNVRWDIWGGYQQWIRFAAQMITGRVKSSTTGKVRELKAGEFPYQSRLDWASRFIQSKFAPVPALGADLLRGESIIGEPLDLGTAAYENLTPIYMQDLAEAVDEMGVVGIPAVGIPGFFGIGTQVYPSPSPSLFPELPALPKLPKLPKF</sequence>
<dbReference type="AlphaFoldDB" id="X1CJ64"/>